<keyword evidence="4" id="KW-1185">Reference proteome</keyword>
<feature type="transmembrane region" description="Helical" evidence="2">
    <location>
        <begin position="6"/>
        <end position="25"/>
    </location>
</feature>
<reference evidence="3" key="1">
    <citation type="journal article" date="2021" name="Nat. Commun.">
        <title>Genetic determinants of endophytism in the Arabidopsis root mycobiome.</title>
        <authorList>
            <person name="Mesny F."/>
            <person name="Miyauchi S."/>
            <person name="Thiergart T."/>
            <person name="Pickel B."/>
            <person name="Atanasova L."/>
            <person name="Karlsson M."/>
            <person name="Huettel B."/>
            <person name="Barry K.W."/>
            <person name="Haridas S."/>
            <person name="Chen C."/>
            <person name="Bauer D."/>
            <person name="Andreopoulos W."/>
            <person name="Pangilinan J."/>
            <person name="LaButti K."/>
            <person name="Riley R."/>
            <person name="Lipzen A."/>
            <person name="Clum A."/>
            <person name="Drula E."/>
            <person name="Henrissat B."/>
            <person name="Kohler A."/>
            <person name="Grigoriev I.V."/>
            <person name="Martin F.M."/>
            <person name="Hacquard S."/>
        </authorList>
    </citation>
    <scope>NUCLEOTIDE SEQUENCE</scope>
    <source>
        <strain evidence="3">MPI-CAGE-CH-0243</strain>
    </source>
</reference>
<dbReference type="PANTHER" id="PTHR41800">
    <property type="entry name" value="EXPRESSED PROTEIN"/>
    <property type="match status" value="1"/>
</dbReference>
<organism evidence="3 4">
    <name type="scientific">Dendryphion nanum</name>
    <dbReference type="NCBI Taxonomy" id="256645"/>
    <lineage>
        <taxon>Eukaryota</taxon>
        <taxon>Fungi</taxon>
        <taxon>Dikarya</taxon>
        <taxon>Ascomycota</taxon>
        <taxon>Pezizomycotina</taxon>
        <taxon>Dothideomycetes</taxon>
        <taxon>Pleosporomycetidae</taxon>
        <taxon>Pleosporales</taxon>
        <taxon>Torulaceae</taxon>
        <taxon>Dendryphion</taxon>
    </lineage>
</organism>
<keyword evidence="2" id="KW-0472">Membrane</keyword>
<evidence type="ECO:0000313" key="4">
    <source>
        <dbReference type="Proteomes" id="UP000700596"/>
    </source>
</evidence>
<dbReference type="EMBL" id="JAGMWT010000002">
    <property type="protein sequence ID" value="KAH7135069.1"/>
    <property type="molecule type" value="Genomic_DNA"/>
</dbReference>
<feature type="compositionally biased region" description="Basic and acidic residues" evidence="1">
    <location>
        <begin position="86"/>
        <end position="104"/>
    </location>
</feature>
<feature type="compositionally biased region" description="Polar residues" evidence="1">
    <location>
        <begin position="54"/>
        <end position="64"/>
    </location>
</feature>
<dbReference type="OrthoDB" id="2559326at2759"/>
<feature type="compositionally biased region" description="Basic and acidic residues" evidence="1">
    <location>
        <begin position="113"/>
        <end position="153"/>
    </location>
</feature>
<feature type="compositionally biased region" description="Low complexity" evidence="1">
    <location>
        <begin position="65"/>
        <end position="77"/>
    </location>
</feature>
<dbReference type="Proteomes" id="UP000700596">
    <property type="component" value="Unassembled WGS sequence"/>
</dbReference>
<comment type="caution">
    <text evidence="3">The sequence shown here is derived from an EMBL/GenBank/DDBJ whole genome shotgun (WGS) entry which is preliminary data.</text>
</comment>
<dbReference type="InterPro" id="IPR031833">
    <property type="entry name" value="DUF4748"/>
</dbReference>
<evidence type="ECO:0000313" key="3">
    <source>
        <dbReference type="EMBL" id="KAH7135069.1"/>
    </source>
</evidence>
<dbReference type="PANTHER" id="PTHR41800:SF1">
    <property type="entry name" value="EXPRESSED PROTEIN"/>
    <property type="match status" value="1"/>
</dbReference>
<evidence type="ECO:0000256" key="1">
    <source>
        <dbReference type="SAM" id="MobiDB-lite"/>
    </source>
</evidence>
<gene>
    <name evidence="3" type="ORF">B0J11DRAFT_151587</name>
</gene>
<dbReference type="AlphaFoldDB" id="A0A9P9E9G8"/>
<name>A0A9P9E9G8_9PLEO</name>
<proteinExistence type="predicted"/>
<sequence>MNTVKSVYYGWGTLIVAGGGAYYFAKKSINADRAAKAEKDHQKRLALYQLEQAHFNSNNNTSPYNAPRPAANTAAPNSITSQLGKKKGEMNRQEREDKDWHSQVDEASNPSHEASHDPAPTRHEPEDEGQKMREKSKYEASEVFRSRKGDRFS</sequence>
<accession>A0A9P9E9G8</accession>
<keyword evidence="2" id="KW-0812">Transmembrane</keyword>
<feature type="region of interest" description="Disordered" evidence="1">
    <location>
        <begin position="50"/>
        <end position="153"/>
    </location>
</feature>
<dbReference type="Pfam" id="PF15932">
    <property type="entry name" value="DUF4748"/>
    <property type="match status" value="1"/>
</dbReference>
<keyword evidence="2" id="KW-1133">Transmembrane helix</keyword>
<protein>
    <submittedName>
        <fullName evidence="3">Uncharacterized protein</fullName>
    </submittedName>
</protein>
<evidence type="ECO:0000256" key="2">
    <source>
        <dbReference type="SAM" id="Phobius"/>
    </source>
</evidence>